<comment type="cofactor">
    <cofactor evidence="13">
        <name>FAD</name>
        <dbReference type="ChEBI" id="CHEBI:57692"/>
    </cofactor>
    <text evidence="13">Binds 1 FAD per subunit.</text>
</comment>
<sequence>MTEPNEATFDVVILGGGSGGYAATLRAAQLGLSVALIEKAELGGTCLHRGCIPTKALLHAAEVADQTRESEQFGVKAELVGIDMAGVNSYKDGVVSRLYKGLQGLVKSSKATFVAGEGRLVAKNAVEVDGKRYTGRNIILATGSYSRSLPGLDIDGQRVITSEQALKLDRVPSSVIVLGGGVIGVEFASVWRSFGVDVTIIEALPRLVAAEDEESSKALERAFRKRGIAFKVGKRFEKAEHTDAGVKVTIEGGETVEAELMLVAVGRGPTTANLGYEEQGVKMDRGFVLTDERLRTSVENVYAVGDIVPGLQLAHRGFQQGIFVAEEIAGRNPAVIDENGIPRVTYSDPELASVGLTEAKAKEQYGADKVSTYNYNLGGNGKSQILKTNGFVKLVRLNDGPVVGIHMVGARVGELVGEAQLIFNWEAYPAEVAQLVHAHPTQGEALGEAHLALAGKPLHAHA</sequence>
<dbReference type="PROSITE" id="PS00076">
    <property type="entry name" value="PYRIDINE_REDOX_1"/>
    <property type="match status" value="1"/>
</dbReference>
<keyword evidence="8 13" id="KW-0560">Oxidoreductase</keyword>
<dbReference type="PIRSF" id="PIRSF000350">
    <property type="entry name" value="Mercury_reductase_MerA"/>
    <property type="match status" value="1"/>
</dbReference>
<dbReference type="EMBL" id="JBHLUE010000016">
    <property type="protein sequence ID" value="MFC0566323.1"/>
    <property type="molecule type" value="Genomic_DNA"/>
</dbReference>
<dbReference type="PANTHER" id="PTHR22912:SF217">
    <property type="entry name" value="DIHYDROLIPOYL DEHYDROGENASE"/>
    <property type="match status" value="1"/>
</dbReference>
<evidence type="ECO:0000256" key="3">
    <source>
        <dbReference type="ARBA" id="ARBA00012608"/>
    </source>
</evidence>
<dbReference type="NCBIfam" id="TIGR01350">
    <property type="entry name" value="lipoamide_DH"/>
    <property type="match status" value="1"/>
</dbReference>
<evidence type="ECO:0000256" key="5">
    <source>
        <dbReference type="ARBA" id="ARBA00022490"/>
    </source>
</evidence>
<evidence type="ECO:0000256" key="4">
    <source>
        <dbReference type="ARBA" id="ARBA00016961"/>
    </source>
</evidence>
<dbReference type="PANTHER" id="PTHR22912">
    <property type="entry name" value="DISULFIDE OXIDOREDUCTASE"/>
    <property type="match status" value="1"/>
</dbReference>
<evidence type="ECO:0000256" key="2">
    <source>
        <dbReference type="ARBA" id="ARBA00007532"/>
    </source>
</evidence>
<dbReference type="InterPro" id="IPR006258">
    <property type="entry name" value="Lipoamide_DH"/>
</dbReference>
<evidence type="ECO:0000313" key="17">
    <source>
        <dbReference type="Proteomes" id="UP001589894"/>
    </source>
</evidence>
<dbReference type="Gene3D" id="3.50.50.60">
    <property type="entry name" value="FAD/NAD(P)-binding domain"/>
    <property type="match status" value="2"/>
</dbReference>
<organism evidence="16 17">
    <name type="scientific">Plantactinospora siamensis</name>
    <dbReference type="NCBI Taxonomy" id="555372"/>
    <lineage>
        <taxon>Bacteria</taxon>
        <taxon>Bacillati</taxon>
        <taxon>Actinomycetota</taxon>
        <taxon>Actinomycetes</taxon>
        <taxon>Micromonosporales</taxon>
        <taxon>Micromonosporaceae</taxon>
        <taxon>Plantactinospora</taxon>
    </lineage>
</organism>
<evidence type="ECO:0000256" key="7">
    <source>
        <dbReference type="ARBA" id="ARBA00022827"/>
    </source>
</evidence>
<keyword evidence="7 13" id="KW-0274">FAD</keyword>
<evidence type="ECO:0000256" key="11">
    <source>
        <dbReference type="ARBA" id="ARBA00023284"/>
    </source>
</evidence>
<comment type="miscellaneous">
    <text evidence="13">The active site is a redox-active disulfide bond.</text>
</comment>
<protein>
    <recommendedName>
        <fullName evidence="4 13">Dihydrolipoyl dehydrogenase</fullName>
        <ecNumber evidence="3 13">1.8.1.4</ecNumber>
    </recommendedName>
</protein>
<reference evidence="16 17" key="1">
    <citation type="submission" date="2024-09" db="EMBL/GenBank/DDBJ databases">
        <authorList>
            <person name="Sun Q."/>
            <person name="Mori K."/>
        </authorList>
    </citation>
    <scope>NUCLEOTIDE SEQUENCE [LARGE SCALE GENOMIC DNA]</scope>
    <source>
        <strain evidence="16 17">TBRC 2205</strain>
    </source>
</reference>
<comment type="subcellular location">
    <subcellularLocation>
        <location evidence="1">Cytoplasm</location>
    </subcellularLocation>
</comment>
<evidence type="ECO:0000256" key="9">
    <source>
        <dbReference type="ARBA" id="ARBA00023027"/>
    </source>
</evidence>
<dbReference type="InterPro" id="IPR012999">
    <property type="entry name" value="Pyr_OxRdtase_I_AS"/>
</dbReference>
<evidence type="ECO:0000256" key="10">
    <source>
        <dbReference type="ARBA" id="ARBA00023157"/>
    </source>
</evidence>
<proteinExistence type="inferred from homology"/>
<dbReference type="RefSeq" id="WP_377340910.1">
    <property type="nucleotide sequence ID" value="NZ_JBHLUE010000016.1"/>
</dbReference>
<dbReference type="InterPro" id="IPR036188">
    <property type="entry name" value="FAD/NAD-bd_sf"/>
</dbReference>
<dbReference type="InterPro" id="IPR004099">
    <property type="entry name" value="Pyr_nucl-diS_OxRdtase_dimer"/>
</dbReference>
<dbReference type="SUPFAM" id="SSF51905">
    <property type="entry name" value="FAD/NAD(P)-binding domain"/>
    <property type="match status" value="1"/>
</dbReference>
<evidence type="ECO:0000256" key="8">
    <source>
        <dbReference type="ARBA" id="ARBA00023002"/>
    </source>
</evidence>
<comment type="catalytic activity">
    <reaction evidence="12 13">
        <text>N(6)-[(R)-dihydrolipoyl]-L-lysyl-[protein] + NAD(+) = N(6)-[(R)-lipoyl]-L-lysyl-[protein] + NADH + H(+)</text>
        <dbReference type="Rhea" id="RHEA:15045"/>
        <dbReference type="Rhea" id="RHEA-COMP:10474"/>
        <dbReference type="Rhea" id="RHEA-COMP:10475"/>
        <dbReference type="ChEBI" id="CHEBI:15378"/>
        <dbReference type="ChEBI" id="CHEBI:57540"/>
        <dbReference type="ChEBI" id="CHEBI:57945"/>
        <dbReference type="ChEBI" id="CHEBI:83099"/>
        <dbReference type="ChEBI" id="CHEBI:83100"/>
        <dbReference type="EC" id="1.8.1.4"/>
    </reaction>
</comment>
<evidence type="ECO:0000256" key="13">
    <source>
        <dbReference type="RuleBase" id="RU003692"/>
    </source>
</evidence>
<evidence type="ECO:0000256" key="6">
    <source>
        <dbReference type="ARBA" id="ARBA00022630"/>
    </source>
</evidence>
<dbReference type="GO" id="GO:0004148">
    <property type="term" value="F:dihydrolipoyl dehydrogenase (NADH) activity"/>
    <property type="evidence" value="ECO:0007669"/>
    <property type="project" value="UniProtKB-EC"/>
</dbReference>
<dbReference type="Gene3D" id="3.30.390.30">
    <property type="match status" value="1"/>
</dbReference>
<comment type="similarity">
    <text evidence="2 13">Belongs to the class-I pyridine nucleotide-disulfide oxidoreductase family.</text>
</comment>
<gene>
    <name evidence="16" type="primary">lpdA</name>
    <name evidence="16" type="ORF">ACFFHU_19550</name>
</gene>
<dbReference type="Proteomes" id="UP001589894">
    <property type="component" value="Unassembled WGS sequence"/>
</dbReference>
<evidence type="ECO:0000256" key="1">
    <source>
        <dbReference type="ARBA" id="ARBA00004496"/>
    </source>
</evidence>
<dbReference type="PRINTS" id="PR00368">
    <property type="entry name" value="FADPNR"/>
</dbReference>
<evidence type="ECO:0000259" key="14">
    <source>
        <dbReference type="Pfam" id="PF02852"/>
    </source>
</evidence>
<evidence type="ECO:0000256" key="12">
    <source>
        <dbReference type="ARBA" id="ARBA00049187"/>
    </source>
</evidence>
<keyword evidence="6 13" id="KW-0285">Flavoprotein</keyword>
<keyword evidence="10" id="KW-1015">Disulfide bond</keyword>
<name>A0ABV6NZX3_9ACTN</name>
<dbReference type="InterPro" id="IPR016156">
    <property type="entry name" value="FAD/NAD-linked_Rdtase_dimer_sf"/>
</dbReference>
<dbReference type="InterPro" id="IPR050151">
    <property type="entry name" value="Class-I_Pyr_Nuc-Dis_Oxidored"/>
</dbReference>
<accession>A0ABV6NZX3</accession>
<keyword evidence="11 13" id="KW-0676">Redox-active center</keyword>
<evidence type="ECO:0000313" key="16">
    <source>
        <dbReference type="EMBL" id="MFC0566323.1"/>
    </source>
</evidence>
<keyword evidence="9 13" id="KW-0520">NAD</keyword>
<dbReference type="EC" id="1.8.1.4" evidence="3 13"/>
<dbReference type="SUPFAM" id="SSF55424">
    <property type="entry name" value="FAD/NAD-linked reductases, dimerisation (C-terminal) domain"/>
    <property type="match status" value="1"/>
</dbReference>
<feature type="domain" description="FAD/NAD(P)-binding" evidence="15">
    <location>
        <begin position="9"/>
        <end position="321"/>
    </location>
</feature>
<evidence type="ECO:0000259" key="15">
    <source>
        <dbReference type="Pfam" id="PF07992"/>
    </source>
</evidence>
<dbReference type="PRINTS" id="PR00411">
    <property type="entry name" value="PNDRDTASEI"/>
</dbReference>
<comment type="caution">
    <text evidence="16">The sequence shown here is derived from an EMBL/GenBank/DDBJ whole genome shotgun (WGS) entry which is preliminary data.</text>
</comment>
<dbReference type="Pfam" id="PF07992">
    <property type="entry name" value="Pyr_redox_2"/>
    <property type="match status" value="1"/>
</dbReference>
<keyword evidence="5" id="KW-0963">Cytoplasm</keyword>
<keyword evidence="17" id="KW-1185">Reference proteome</keyword>
<feature type="domain" description="Pyridine nucleotide-disulphide oxidoreductase dimerisation" evidence="14">
    <location>
        <begin position="341"/>
        <end position="449"/>
    </location>
</feature>
<dbReference type="Pfam" id="PF02852">
    <property type="entry name" value="Pyr_redox_dim"/>
    <property type="match status" value="1"/>
</dbReference>
<dbReference type="InterPro" id="IPR023753">
    <property type="entry name" value="FAD/NAD-binding_dom"/>
</dbReference>
<dbReference type="InterPro" id="IPR001100">
    <property type="entry name" value="Pyr_nuc-diS_OxRdtase"/>
</dbReference>